<dbReference type="RefSeq" id="WP_130966934.1">
    <property type="nucleotide sequence ID" value="NZ_SIXI01000002.1"/>
</dbReference>
<dbReference type="Proteomes" id="UP000292120">
    <property type="component" value="Unassembled WGS sequence"/>
</dbReference>
<comment type="caution">
    <text evidence="4">The sequence shown here is derived from an EMBL/GenBank/DDBJ whole genome shotgun (WGS) entry which is preliminary data.</text>
</comment>
<proteinExistence type="inferred from homology"/>
<gene>
    <name evidence="4" type="ORF">EYS42_05985</name>
</gene>
<sequence>MSAPRWGQTGQPPVPRRVAATGRTRTRMGEVPAFAEGLYEVAPDTFAWLVPNGSWGETNLGLVRGQGESALIDTCWDLHFMREMLAHSEPVWRRDPIRHVINTHADGDHCWGNQLLSDQHLVATRACVAQMHHHTPGQLRALQRASALARHLPHSALGGVGALGRYMGDMLRPYRFQGIVPTPARHVFEGQCSLDVGGVALHLQEVGPGHTDGDCWVHLPERDVVFAGDILFVGVTPVAWAGPVSNLVVALQRLLALGARVVVPGHGPLATPTDIQAQIDYWLWLQATLKPMAQAGQPVEVASRACLKASSFRRSPFAGWAAPERLFTSACTLYREWGLPVGRWPGALGTLDHFRRQALLCMTPAEGAAEHTRSGGSPPT</sequence>
<keyword evidence="4" id="KW-0378">Hydrolase</keyword>
<dbReference type="AlphaFoldDB" id="A0A4Q9H0C1"/>
<dbReference type="PANTHER" id="PTHR42951">
    <property type="entry name" value="METALLO-BETA-LACTAMASE DOMAIN-CONTAINING"/>
    <property type="match status" value="1"/>
</dbReference>
<feature type="domain" description="Metallo-beta-lactamase" evidence="3">
    <location>
        <begin position="57"/>
        <end position="266"/>
    </location>
</feature>
<dbReference type="InterPro" id="IPR050855">
    <property type="entry name" value="NDM-1-like"/>
</dbReference>
<dbReference type="PANTHER" id="PTHR42951:SF4">
    <property type="entry name" value="ACYL-COENZYME A THIOESTERASE MBLAC2"/>
    <property type="match status" value="1"/>
</dbReference>
<evidence type="ECO:0000259" key="3">
    <source>
        <dbReference type="SMART" id="SM00849"/>
    </source>
</evidence>
<organism evidence="4 5">
    <name type="scientific">Aquabacterium lacunae</name>
    <dbReference type="NCBI Taxonomy" id="2528630"/>
    <lineage>
        <taxon>Bacteria</taxon>
        <taxon>Pseudomonadati</taxon>
        <taxon>Pseudomonadota</taxon>
        <taxon>Betaproteobacteria</taxon>
        <taxon>Burkholderiales</taxon>
        <taxon>Aquabacterium</taxon>
    </lineage>
</organism>
<dbReference type="SUPFAM" id="SSF56281">
    <property type="entry name" value="Metallo-hydrolase/oxidoreductase"/>
    <property type="match status" value="1"/>
</dbReference>
<evidence type="ECO:0000313" key="5">
    <source>
        <dbReference type="Proteomes" id="UP000292120"/>
    </source>
</evidence>
<dbReference type="OrthoDB" id="1273797at2"/>
<dbReference type="GO" id="GO:0016787">
    <property type="term" value="F:hydrolase activity"/>
    <property type="evidence" value="ECO:0007669"/>
    <property type="project" value="UniProtKB-KW"/>
</dbReference>
<dbReference type="InterPro" id="IPR036866">
    <property type="entry name" value="RibonucZ/Hydroxyglut_hydro"/>
</dbReference>
<dbReference type="Pfam" id="PF00753">
    <property type="entry name" value="Lactamase_B"/>
    <property type="match status" value="1"/>
</dbReference>
<evidence type="ECO:0000256" key="2">
    <source>
        <dbReference type="SAM" id="MobiDB-lite"/>
    </source>
</evidence>
<protein>
    <submittedName>
        <fullName evidence="4">MBL fold metallo-hydrolase</fullName>
    </submittedName>
</protein>
<evidence type="ECO:0000313" key="4">
    <source>
        <dbReference type="EMBL" id="TBO32723.1"/>
    </source>
</evidence>
<dbReference type="InterPro" id="IPR001279">
    <property type="entry name" value="Metallo-B-lactamas"/>
</dbReference>
<feature type="region of interest" description="Disordered" evidence="2">
    <location>
        <begin position="1"/>
        <end position="24"/>
    </location>
</feature>
<dbReference type="CDD" id="cd16282">
    <property type="entry name" value="metallo-hydrolase-like_MBL-fold"/>
    <property type="match status" value="1"/>
</dbReference>
<accession>A0A4Q9H0C1</accession>
<name>A0A4Q9H0C1_9BURK</name>
<evidence type="ECO:0000256" key="1">
    <source>
        <dbReference type="ARBA" id="ARBA00005250"/>
    </source>
</evidence>
<reference evidence="4 5" key="1">
    <citation type="submission" date="2019-02" db="EMBL/GenBank/DDBJ databases">
        <title>Aquabacterium sp. strain KMB7.</title>
        <authorList>
            <person name="Chen W.-M."/>
        </authorList>
    </citation>
    <scope>NUCLEOTIDE SEQUENCE [LARGE SCALE GENOMIC DNA]</scope>
    <source>
        <strain evidence="4 5">KMB7</strain>
    </source>
</reference>
<dbReference type="SMART" id="SM00849">
    <property type="entry name" value="Lactamase_B"/>
    <property type="match status" value="1"/>
</dbReference>
<dbReference type="Gene3D" id="3.60.15.10">
    <property type="entry name" value="Ribonuclease Z/Hydroxyacylglutathione hydrolase-like"/>
    <property type="match status" value="1"/>
</dbReference>
<keyword evidence="5" id="KW-1185">Reference proteome</keyword>
<comment type="similarity">
    <text evidence="1">Belongs to the metallo-beta-lactamase superfamily. Class-B beta-lactamase family.</text>
</comment>
<dbReference type="EMBL" id="SIXI01000002">
    <property type="protein sequence ID" value="TBO32723.1"/>
    <property type="molecule type" value="Genomic_DNA"/>
</dbReference>
<dbReference type="GO" id="GO:0017001">
    <property type="term" value="P:antibiotic catabolic process"/>
    <property type="evidence" value="ECO:0007669"/>
    <property type="project" value="UniProtKB-ARBA"/>
</dbReference>